<dbReference type="Proteomes" id="UP000029986">
    <property type="component" value="Chromosome"/>
</dbReference>
<protein>
    <recommendedName>
        <fullName evidence="1">YagK/YfjJ C-terminal domain-containing protein</fullName>
    </recommendedName>
</protein>
<evidence type="ECO:0000313" key="2">
    <source>
        <dbReference type="EMBL" id="AIU71606.1"/>
    </source>
</evidence>
<keyword evidence="3" id="KW-1185">Reference proteome</keyword>
<dbReference type="PATRIC" id="fig|1453496.5.peg.754"/>
<dbReference type="KEGG" id="hav:AT03_03800"/>
<sequence length="206" mass="23777">MKLYQGTHGDHILAYRDKIALTVSNAINQFPRTMALRADLHYPPILDNGDTVCCFPNLEPGAISRFLDSMKAILEAHEHRRKFAGIRVNKNVVRNVWAREYSKNGKCHFHICLFFNKDAYYHLGHLKHSGTLSNLIVRAWYSALGLELEDCREIVHFPDNCRYVLNVNDPDFDIIYNELLERLDYLTKLDTKVFGEGDRSFGCSRG</sequence>
<dbReference type="InterPro" id="IPR057271">
    <property type="entry name" value="YagK_YfjJ_C"/>
</dbReference>
<evidence type="ECO:0000259" key="1">
    <source>
        <dbReference type="Pfam" id="PF11726"/>
    </source>
</evidence>
<evidence type="ECO:0000313" key="3">
    <source>
        <dbReference type="Proteomes" id="UP000029986"/>
    </source>
</evidence>
<dbReference type="EMBL" id="CP009706">
    <property type="protein sequence ID" value="AIU71606.1"/>
    <property type="molecule type" value="Genomic_DNA"/>
</dbReference>
<dbReference type="eggNOG" id="ENOG5032T6W">
    <property type="taxonomic scope" value="Bacteria"/>
</dbReference>
<reference evidence="2 3" key="1">
    <citation type="journal article" date="2014" name="Gut Pathog.">
        <title>Gene clusters of Hafnia alvei strain FB1 important in survival and pathogenesis: a draft genome perspective.</title>
        <authorList>
            <person name="Tan J.Y."/>
            <person name="Yin W.F."/>
            <person name="Chan K.G."/>
        </authorList>
    </citation>
    <scope>NUCLEOTIDE SEQUENCE [LARGE SCALE GENOMIC DNA]</scope>
    <source>
        <strain evidence="2 3">FB1</strain>
    </source>
</reference>
<feature type="domain" description="YagK/YfjJ C-terminal" evidence="1">
    <location>
        <begin position="27"/>
        <end position="204"/>
    </location>
</feature>
<gene>
    <name evidence="2" type="ORF">AT03_03800</name>
</gene>
<dbReference type="AlphaFoldDB" id="A0A097QYQ2"/>
<organism evidence="2 3">
    <name type="scientific">Hafnia alvei FB1</name>
    <dbReference type="NCBI Taxonomy" id="1453496"/>
    <lineage>
        <taxon>Bacteria</taxon>
        <taxon>Pseudomonadati</taxon>
        <taxon>Pseudomonadota</taxon>
        <taxon>Gammaproteobacteria</taxon>
        <taxon>Enterobacterales</taxon>
        <taxon>Hafniaceae</taxon>
        <taxon>Hafnia</taxon>
    </lineage>
</organism>
<dbReference type="RefSeq" id="WP_025798974.1">
    <property type="nucleotide sequence ID" value="NZ_CP009706.1"/>
</dbReference>
<dbReference type="Pfam" id="PF11726">
    <property type="entry name" value="YagK_YfjJ_C"/>
    <property type="match status" value="1"/>
</dbReference>
<dbReference type="OrthoDB" id="5701642at2"/>
<dbReference type="HOGENOM" id="CLU_086947_0_0_6"/>
<proteinExistence type="predicted"/>
<name>A0A097QYQ2_HAFAL</name>
<accession>A0A097QYQ2</accession>